<accession>A0ABM8ZZ82</accession>
<evidence type="ECO:0000313" key="1">
    <source>
        <dbReference type="EMBL" id="CAH0536347.1"/>
    </source>
</evidence>
<name>A0ABM8ZZ82_9VIBR</name>
<protein>
    <submittedName>
        <fullName evidence="1">Uncharacterized protein</fullName>
    </submittedName>
</protein>
<organism evidence="1 2">
    <name type="scientific">Vibrio marisflavi CECT 7928</name>
    <dbReference type="NCBI Taxonomy" id="634439"/>
    <lineage>
        <taxon>Bacteria</taxon>
        <taxon>Pseudomonadati</taxon>
        <taxon>Pseudomonadota</taxon>
        <taxon>Gammaproteobacteria</taxon>
        <taxon>Vibrionales</taxon>
        <taxon>Vibrionaceae</taxon>
        <taxon>Vibrio</taxon>
    </lineage>
</organism>
<sequence length="37" mass="4378">MKLSEYQKAKRRAEALLFKVQVSVLIKELLSLFQLKQ</sequence>
<reference evidence="1" key="1">
    <citation type="submission" date="2021-11" db="EMBL/GenBank/DDBJ databases">
        <authorList>
            <person name="Rodrigo-Torres L."/>
            <person name="Arahal R. D."/>
            <person name="Lucena T."/>
        </authorList>
    </citation>
    <scope>NUCLEOTIDE SEQUENCE</scope>
    <source>
        <strain evidence="1">CECT 7928</strain>
    </source>
</reference>
<gene>
    <name evidence="1" type="ORF">VMF7928_00359</name>
</gene>
<dbReference type="Proteomes" id="UP000838748">
    <property type="component" value="Unassembled WGS sequence"/>
</dbReference>
<keyword evidence="2" id="KW-1185">Reference proteome</keyword>
<comment type="caution">
    <text evidence="1">The sequence shown here is derived from an EMBL/GenBank/DDBJ whole genome shotgun (WGS) entry which is preliminary data.</text>
</comment>
<evidence type="ECO:0000313" key="2">
    <source>
        <dbReference type="Proteomes" id="UP000838748"/>
    </source>
</evidence>
<proteinExistence type="predicted"/>
<dbReference type="EMBL" id="CAKLDM010000001">
    <property type="protein sequence ID" value="CAH0536347.1"/>
    <property type="molecule type" value="Genomic_DNA"/>
</dbReference>